<accession>A0A378J6Q7</accession>
<keyword evidence="1" id="KW-1133">Transmembrane helix</keyword>
<dbReference type="OrthoDB" id="10009308at2"/>
<reference evidence="2 4" key="1">
    <citation type="submission" date="2015-11" db="EMBL/GenBank/DDBJ databases">
        <title>Genomic analysis of 38 Legionella species identifies large and diverse effector repertoires.</title>
        <authorList>
            <person name="Burstein D."/>
            <person name="Amaro F."/>
            <person name="Zusman T."/>
            <person name="Lifshitz Z."/>
            <person name="Cohen O."/>
            <person name="Gilbert J.A."/>
            <person name="Pupko T."/>
            <person name="Shuman H.A."/>
            <person name="Segal G."/>
        </authorList>
    </citation>
    <scope>NUCLEOTIDE SEQUENCE [LARGE SCALE GENOMIC DNA]</scope>
    <source>
        <strain evidence="2 4">Lyon 8420412</strain>
    </source>
</reference>
<dbReference type="EMBL" id="UGOB01000001">
    <property type="protein sequence ID" value="STX43463.1"/>
    <property type="molecule type" value="Genomic_DNA"/>
</dbReference>
<dbReference type="EMBL" id="LNYE01000029">
    <property type="protein sequence ID" value="KTD06338.1"/>
    <property type="molecule type" value="Genomic_DNA"/>
</dbReference>
<dbReference type="RefSeq" id="WP_058500090.1">
    <property type="nucleotide sequence ID" value="NZ_CAAAHW010000001.1"/>
</dbReference>
<evidence type="ECO:0008006" key="6">
    <source>
        <dbReference type="Google" id="ProtNLM"/>
    </source>
</evidence>
<dbReference type="Proteomes" id="UP000254476">
    <property type="component" value="Unassembled WGS sequence"/>
</dbReference>
<evidence type="ECO:0000313" key="3">
    <source>
        <dbReference type="EMBL" id="STX43463.1"/>
    </source>
</evidence>
<feature type="transmembrane region" description="Helical" evidence="1">
    <location>
        <begin position="43"/>
        <end position="61"/>
    </location>
</feature>
<feature type="transmembrane region" description="Helical" evidence="1">
    <location>
        <begin position="160"/>
        <end position="182"/>
    </location>
</feature>
<evidence type="ECO:0000313" key="2">
    <source>
        <dbReference type="EMBL" id="KTD06338.1"/>
    </source>
</evidence>
<evidence type="ECO:0000313" key="4">
    <source>
        <dbReference type="Proteomes" id="UP000054691"/>
    </source>
</evidence>
<dbReference type="Proteomes" id="UP000054691">
    <property type="component" value="Unassembled WGS sequence"/>
</dbReference>
<reference evidence="3 5" key="2">
    <citation type="submission" date="2018-06" db="EMBL/GenBank/DDBJ databases">
        <authorList>
            <consortium name="Pathogen Informatics"/>
            <person name="Doyle S."/>
        </authorList>
    </citation>
    <scope>NUCLEOTIDE SEQUENCE [LARGE SCALE GENOMIC DNA]</scope>
    <source>
        <strain evidence="3 5">NCTC12388</strain>
    </source>
</reference>
<dbReference type="AlphaFoldDB" id="A0A378J6Q7"/>
<evidence type="ECO:0000256" key="1">
    <source>
        <dbReference type="SAM" id="Phobius"/>
    </source>
</evidence>
<evidence type="ECO:0000313" key="5">
    <source>
        <dbReference type="Proteomes" id="UP000254476"/>
    </source>
</evidence>
<protein>
    <recommendedName>
        <fullName evidence="6">Transmembrane protein</fullName>
    </recommendedName>
</protein>
<keyword evidence="1" id="KW-0812">Transmembrane</keyword>
<sequence>MKTIFATLLIIGFLINVLTLQSNTVEISGLTFILPNLSLKIKIFLAAFYIFIILLFVFLTIQDIKDEQIDNIYLRIYREYFLQYIKSNNGQKIDDLTILFPQLDSSTDISYLDNTLVLKTSNVFNDGSYQPPGYILNIKKIQYNWLKIKFHLKTALSLKIIPYTGLLMLTLINLLFFILSLVCKAHDFYLITAQ</sequence>
<keyword evidence="4" id="KW-1185">Reference proteome</keyword>
<organism evidence="3 5">
    <name type="scientific">Legionella gratiana</name>
    <dbReference type="NCBI Taxonomy" id="45066"/>
    <lineage>
        <taxon>Bacteria</taxon>
        <taxon>Pseudomonadati</taxon>
        <taxon>Pseudomonadota</taxon>
        <taxon>Gammaproteobacteria</taxon>
        <taxon>Legionellales</taxon>
        <taxon>Legionellaceae</taxon>
        <taxon>Legionella</taxon>
    </lineage>
</organism>
<proteinExistence type="predicted"/>
<keyword evidence="1" id="KW-0472">Membrane</keyword>
<gene>
    <name evidence="2" type="ORF">Lgra_3115</name>
    <name evidence="3" type="ORF">NCTC12388_01080</name>
</gene>
<name>A0A378J6Q7_9GAMM</name>